<evidence type="ECO:0000256" key="3">
    <source>
        <dbReference type="ARBA" id="ARBA00022801"/>
    </source>
</evidence>
<feature type="domain" description="Metallo-beta-lactamase" evidence="6">
    <location>
        <begin position="88"/>
        <end position="269"/>
    </location>
</feature>
<dbReference type="EMBL" id="JACIDT010000005">
    <property type="protein sequence ID" value="MBB3926081.1"/>
    <property type="molecule type" value="Genomic_DNA"/>
</dbReference>
<evidence type="ECO:0000259" key="6">
    <source>
        <dbReference type="SMART" id="SM00849"/>
    </source>
</evidence>
<dbReference type="AlphaFoldDB" id="A0A7W6FPG7"/>
<feature type="region of interest" description="Disordered" evidence="5">
    <location>
        <begin position="1"/>
        <end position="22"/>
    </location>
</feature>
<dbReference type="Proteomes" id="UP000571950">
    <property type="component" value="Unassembled WGS sequence"/>
</dbReference>
<dbReference type="InterPro" id="IPR001018">
    <property type="entry name" value="Beta-lactamase_class-B_CS"/>
</dbReference>
<sequence length="323" mass="35146">MSTPLPARPPAAVADYPPQASFPDEDRDAVARHLSRARALAATDLWSEFRWRCLVSPLDRQQVTGVQHDGLVPPTRLFDALYSIGQNAVSAYALDTADGIIVIDALNGPEEARDILVPNMERLELDPRRIRYVIVTHGHGDHYGGAKYLQDRYGARVVAAEADWALMNGPQPGPFAALAPPRRDIVAKDGDGVTLGGTTVRLHVTPGHTPGTLSLIFPVTDKGKRHWAGLMGGSGGGRDSASIRRQIASLERWEKLTAAAGVDVLLTNHPAHNDATEKQVLLRYAMPGDANPFVIGADRYRRFTRMLGECSRVQLARMGEGEE</sequence>
<evidence type="ECO:0000256" key="2">
    <source>
        <dbReference type="ARBA" id="ARBA00022723"/>
    </source>
</evidence>
<dbReference type="SUPFAM" id="SSF56281">
    <property type="entry name" value="Metallo-hydrolase/oxidoreductase"/>
    <property type="match status" value="1"/>
</dbReference>
<dbReference type="GO" id="GO:0008270">
    <property type="term" value="F:zinc ion binding"/>
    <property type="evidence" value="ECO:0007669"/>
    <property type="project" value="InterPro"/>
</dbReference>
<keyword evidence="2" id="KW-0479">Metal-binding</keyword>
<dbReference type="EC" id="3.5.2.6" evidence="7"/>
<dbReference type="RefSeq" id="WP_188071631.1">
    <property type="nucleotide sequence ID" value="NZ_BSPS01000008.1"/>
</dbReference>
<dbReference type="GO" id="GO:0017001">
    <property type="term" value="P:antibiotic catabolic process"/>
    <property type="evidence" value="ECO:0007669"/>
    <property type="project" value="InterPro"/>
</dbReference>
<dbReference type="Pfam" id="PF00753">
    <property type="entry name" value="Lactamase_B"/>
    <property type="match status" value="1"/>
</dbReference>
<evidence type="ECO:0000256" key="1">
    <source>
        <dbReference type="ARBA" id="ARBA00001947"/>
    </source>
</evidence>
<keyword evidence="4" id="KW-0862">Zinc</keyword>
<proteinExistence type="predicted"/>
<dbReference type="GO" id="GO:0008800">
    <property type="term" value="F:beta-lactamase activity"/>
    <property type="evidence" value="ECO:0007669"/>
    <property type="project" value="UniProtKB-EC"/>
</dbReference>
<keyword evidence="3 7" id="KW-0378">Hydrolase</keyword>
<name>A0A7W6FPG7_9SPHN</name>
<comment type="caution">
    <text evidence="7">The sequence shown here is derived from an EMBL/GenBank/DDBJ whole genome shotgun (WGS) entry which is preliminary data.</text>
</comment>
<dbReference type="InterPro" id="IPR001279">
    <property type="entry name" value="Metallo-B-lactamas"/>
</dbReference>
<reference evidence="7 8" key="1">
    <citation type="submission" date="2020-08" db="EMBL/GenBank/DDBJ databases">
        <title>Genomic Encyclopedia of Type Strains, Phase IV (KMG-IV): sequencing the most valuable type-strain genomes for metagenomic binning, comparative biology and taxonomic classification.</title>
        <authorList>
            <person name="Goeker M."/>
        </authorList>
    </citation>
    <scope>NUCLEOTIDE SEQUENCE [LARGE SCALE GENOMIC DNA]</scope>
    <source>
        <strain evidence="7 8">DSM 26189</strain>
    </source>
</reference>
<dbReference type="PROSITE" id="PS00743">
    <property type="entry name" value="BETA_LACTAMASE_B_1"/>
    <property type="match status" value="1"/>
</dbReference>
<keyword evidence="8" id="KW-1185">Reference proteome</keyword>
<organism evidence="7 8">
    <name type="scientific">Sphingobium jiangsuense</name>
    <dbReference type="NCBI Taxonomy" id="870476"/>
    <lineage>
        <taxon>Bacteria</taxon>
        <taxon>Pseudomonadati</taxon>
        <taxon>Pseudomonadota</taxon>
        <taxon>Alphaproteobacteria</taxon>
        <taxon>Sphingomonadales</taxon>
        <taxon>Sphingomonadaceae</taxon>
        <taxon>Sphingobium</taxon>
    </lineage>
</organism>
<dbReference type="PANTHER" id="PTHR46233:SF3">
    <property type="entry name" value="HYDROXYACYLGLUTATHIONE HYDROLASE GLOC"/>
    <property type="match status" value="1"/>
</dbReference>
<dbReference type="PANTHER" id="PTHR46233">
    <property type="entry name" value="HYDROXYACYLGLUTATHIONE HYDROLASE GLOC"/>
    <property type="match status" value="1"/>
</dbReference>
<gene>
    <name evidence="7" type="ORF">GGR43_001796</name>
</gene>
<dbReference type="Gene3D" id="3.60.15.10">
    <property type="entry name" value="Ribonuclease Z/Hydroxyacylglutathione hydrolase-like"/>
    <property type="match status" value="1"/>
</dbReference>
<comment type="cofactor">
    <cofactor evidence="1">
        <name>Zn(2+)</name>
        <dbReference type="ChEBI" id="CHEBI:29105"/>
    </cofactor>
</comment>
<evidence type="ECO:0000313" key="8">
    <source>
        <dbReference type="Proteomes" id="UP000571950"/>
    </source>
</evidence>
<evidence type="ECO:0000313" key="7">
    <source>
        <dbReference type="EMBL" id="MBB3926081.1"/>
    </source>
</evidence>
<dbReference type="CDD" id="cd16280">
    <property type="entry name" value="metallo-hydrolase-like_MBL-fold"/>
    <property type="match status" value="1"/>
</dbReference>
<dbReference type="SMART" id="SM00849">
    <property type="entry name" value="Lactamase_B"/>
    <property type="match status" value="1"/>
</dbReference>
<evidence type="ECO:0000256" key="5">
    <source>
        <dbReference type="SAM" id="MobiDB-lite"/>
    </source>
</evidence>
<dbReference type="InterPro" id="IPR036866">
    <property type="entry name" value="RibonucZ/Hydroxyglut_hydro"/>
</dbReference>
<evidence type="ECO:0000256" key="4">
    <source>
        <dbReference type="ARBA" id="ARBA00022833"/>
    </source>
</evidence>
<dbReference type="InterPro" id="IPR051453">
    <property type="entry name" value="MBL_Glyoxalase_II"/>
</dbReference>
<protein>
    <submittedName>
        <fullName evidence="7">Metallo-beta-lactamase class B</fullName>
        <ecNumber evidence="7">3.5.2.6</ecNumber>
    </submittedName>
</protein>
<accession>A0A7W6FPG7</accession>